<organism evidence="8 9">
    <name type="scientific">Mycoplasma iguanae</name>
    <dbReference type="NCBI Taxonomy" id="292461"/>
    <lineage>
        <taxon>Bacteria</taxon>
        <taxon>Bacillati</taxon>
        <taxon>Mycoplasmatota</taxon>
        <taxon>Mollicutes</taxon>
        <taxon>Mycoplasmataceae</taxon>
        <taxon>Mycoplasma</taxon>
    </lineage>
</organism>
<feature type="domain" description="DHFR" evidence="7">
    <location>
        <begin position="1"/>
        <end position="158"/>
    </location>
</feature>
<dbReference type="InterPro" id="IPR001796">
    <property type="entry name" value="DHFR_dom"/>
</dbReference>
<protein>
    <recommendedName>
        <fullName evidence="3">dihydrofolate reductase</fullName>
        <ecNumber evidence="3">1.5.1.3</ecNumber>
    </recommendedName>
</protein>
<name>A0ABY5RA82_9MOLU</name>
<dbReference type="PANTHER" id="PTHR48069">
    <property type="entry name" value="DIHYDROFOLATE REDUCTASE"/>
    <property type="match status" value="1"/>
</dbReference>
<dbReference type="Gene3D" id="3.40.430.10">
    <property type="entry name" value="Dihydrofolate Reductase, subunit A"/>
    <property type="match status" value="1"/>
</dbReference>
<dbReference type="PANTHER" id="PTHR48069:SF3">
    <property type="entry name" value="DIHYDROFOLATE REDUCTASE"/>
    <property type="match status" value="1"/>
</dbReference>
<evidence type="ECO:0000256" key="5">
    <source>
        <dbReference type="ARBA" id="ARBA00022857"/>
    </source>
</evidence>
<dbReference type="PROSITE" id="PS51330">
    <property type="entry name" value="DHFR_2"/>
    <property type="match status" value="1"/>
</dbReference>
<reference evidence="8" key="1">
    <citation type="submission" date="2022-08" db="EMBL/GenBank/DDBJ databases">
        <title>Complete genome of Mycoplasma iguanae type strain 2327.</title>
        <authorList>
            <person name="Spergser J."/>
        </authorList>
    </citation>
    <scope>NUCLEOTIDE SEQUENCE</scope>
    <source>
        <strain evidence="8">2327</strain>
    </source>
</reference>
<comment type="pathway">
    <text evidence="1">Cofactor biosynthesis; tetrahydrofolate biosynthesis; 5,6,7,8-tetrahydrofolate from 7,8-dihydrofolate: step 1/1.</text>
</comment>
<dbReference type="InterPro" id="IPR012259">
    <property type="entry name" value="DHFR"/>
</dbReference>
<evidence type="ECO:0000313" key="8">
    <source>
        <dbReference type="EMBL" id="UVD81525.1"/>
    </source>
</evidence>
<evidence type="ECO:0000256" key="1">
    <source>
        <dbReference type="ARBA" id="ARBA00004903"/>
    </source>
</evidence>
<dbReference type="InterPro" id="IPR024072">
    <property type="entry name" value="DHFR-like_dom_sf"/>
</dbReference>
<evidence type="ECO:0000256" key="2">
    <source>
        <dbReference type="ARBA" id="ARBA00009539"/>
    </source>
</evidence>
<accession>A0ABY5RA82</accession>
<comment type="similarity">
    <text evidence="2">Belongs to the dihydrofolate reductase family.</text>
</comment>
<evidence type="ECO:0000256" key="6">
    <source>
        <dbReference type="ARBA" id="ARBA00023002"/>
    </source>
</evidence>
<dbReference type="Proteomes" id="UP001059252">
    <property type="component" value="Chromosome"/>
</dbReference>
<dbReference type="Pfam" id="PF00186">
    <property type="entry name" value="DHFR_1"/>
    <property type="match status" value="1"/>
</dbReference>
<dbReference type="SUPFAM" id="SSF53597">
    <property type="entry name" value="Dihydrofolate reductase-like"/>
    <property type="match status" value="1"/>
</dbReference>
<evidence type="ECO:0000313" key="9">
    <source>
        <dbReference type="Proteomes" id="UP001059252"/>
    </source>
</evidence>
<gene>
    <name evidence="8" type="ORF">NV226_02205</name>
</gene>
<keyword evidence="4" id="KW-0554">One-carbon metabolism</keyword>
<dbReference type="CDD" id="cd00209">
    <property type="entry name" value="DHFR"/>
    <property type="match status" value="1"/>
</dbReference>
<proteinExistence type="inferred from homology"/>
<keyword evidence="9" id="KW-1185">Reference proteome</keyword>
<dbReference type="EMBL" id="CP102734">
    <property type="protein sequence ID" value="UVD81525.1"/>
    <property type="molecule type" value="Genomic_DNA"/>
</dbReference>
<sequence length="158" mass="18810">MLKAIWAMTKDGLVGKDNTIPWHIKEEFQHFRNTTLHQDVIMGKNTFLSLPKILDKRKMFVLSDDSSWKVEHENVFIIDSFTEVIKPYKNNPHKDLYVMGGIYVYEQMIPLCDELIVTIIKGQYTGNRYLKNIDFTPFEVIKKVEHELFDVFYYQRKN</sequence>
<evidence type="ECO:0000256" key="4">
    <source>
        <dbReference type="ARBA" id="ARBA00022563"/>
    </source>
</evidence>
<evidence type="ECO:0000259" key="7">
    <source>
        <dbReference type="PROSITE" id="PS51330"/>
    </source>
</evidence>
<evidence type="ECO:0000256" key="3">
    <source>
        <dbReference type="ARBA" id="ARBA00012856"/>
    </source>
</evidence>
<keyword evidence="6" id="KW-0560">Oxidoreductase</keyword>
<dbReference type="PRINTS" id="PR00070">
    <property type="entry name" value="DHFR"/>
</dbReference>
<dbReference type="RefSeq" id="WP_258210699.1">
    <property type="nucleotide sequence ID" value="NZ_CP102734.1"/>
</dbReference>
<dbReference type="EC" id="1.5.1.3" evidence="3"/>
<keyword evidence="5" id="KW-0521">NADP</keyword>